<evidence type="ECO:0000313" key="2">
    <source>
        <dbReference type="EMBL" id="KAI0507506.1"/>
    </source>
</evidence>
<dbReference type="Proteomes" id="UP000829196">
    <property type="component" value="Unassembled WGS sequence"/>
</dbReference>
<protein>
    <submittedName>
        <fullName evidence="2">Uncharacterized protein</fullName>
    </submittedName>
</protein>
<gene>
    <name evidence="2" type="ORF">KFK09_013631</name>
</gene>
<dbReference type="EMBL" id="JAGYWB010000010">
    <property type="protein sequence ID" value="KAI0507506.1"/>
    <property type="molecule type" value="Genomic_DNA"/>
</dbReference>
<keyword evidence="3" id="KW-1185">Reference proteome</keyword>
<accession>A0A8T3BAQ7</accession>
<name>A0A8T3BAQ7_DENNO</name>
<evidence type="ECO:0000256" key="1">
    <source>
        <dbReference type="SAM" id="Phobius"/>
    </source>
</evidence>
<evidence type="ECO:0000313" key="3">
    <source>
        <dbReference type="Proteomes" id="UP000829196"/>
    </source>
</evidence>
<keyword evidence="1" id="KW-1133">Transmembrane helix</keyword>
<dbReference type="GO" id="GO:0003723">
    <property type="term" value="F:RNA binding"/>
    <property type="evidence" value="ECO:0007669"/>
    <property type="project" value="TreeGrafter"/>
</dbReference>
<dbReference type="PANTHER" id="PTHR23185">
    <property type="entry name" value="PROTEIN VIRILIZER HOMOLOG"/>
    <property type="match status" value="1"/>
</dbReference>
<dbReference type="InterPro" id="IPR026736">
    <property type="entry name" value="Virilizer"/>
</dbReference>
<comment type="caution">
    <text evidence="2">The sequence shown here is derived from an EMBL/GenBank/DDBJ whole genome shotgun (WGS) entry which is preliminary data.</text>
</comment>
<keyword evidence="1" id="KW-0472">Membrane</keyword>
<feature type="transmembrane region" description="Helical" evidence="1">
    <location>
        <begin position="65"/>
        <end position="83"/>
    </location>
</feature>
<keyword evidence="1" id="KW-0812">Transmembrane</keyword>
<organism evidence="2 3">
    <name type="scientific">Dendrobium nobile</name>
    <name type="common">Orchid</name>
    <dbReference type="NCBI Taxonomy" id="94219"/>
    <lineage>
        <taxon>Eukaryota</taxon>
        <taxon>Viridiplantae</taxon>
        <taxon>Streptophyta</taxon>
        <taxon>Embryophyta</taxon>
        <taxon>Tracheophyta</taxon>
        <taxon>Spermatophyta</taxon>
        <taxon>Magnoliopsida</taxon>
        <taxon>Liliopsida</taxon>
        <taxon>Asparagales</taxon>
        <taxon>Orchidaceae</taxon>
        <taxon>Epidendroideae</taxon>
        <taxon>Malaxideae</taxon>
        <taxon>Dendrobiinae</taxon>
        <taxon>Dendrobium</taxon>
    </lineage>
</organism>
<dbReference type="PANTHER" id="PTHR23185:SF0">
    <property type="entry name" value="PROTEIN VIRILIZER HOMOLOG"/>
    <property type="match status" value="1"/>
</dbReference>
<dbReference type="OrthoDB" id="2011702at2759"/>
<dbReference type="AlphaFoldDB" id="A0A8T3BAQ7"/>
<proteinExistence type="predicted"/>
<reference evidence="2" key="1">
    <citation type="journal article" date="2022" name="Front. Genet.">
        <title>Chromosome-Scale Assembly of the Dendrobium nobile Genome Provides Insights Into the Molecular Mechanism of the Biosynthesis of the Medicinal Active Ingredient of Dendrobium.</title>
        <authorList>
            <person name="Xu Q."/>
            <person name="Niu S.-C."/>
            <person name="Li K.-L."/>
            <person name="Zheng P.-J."/>
            <person name="Zhang X.-J."/>
            <person name="Jia Y."/>
            <person name="Liu Y."/>
            <person name="Niu Y.-X."/>
            <person name="Yu L.-H."/>
            <person name="Chen D.-F."/>
            <person name="Zhang G.-Q."/>
        </authorList>
    </citation>
    <scope>NUCLEOTIDE SEQUENCE</scope>
    <source>
        <tissue evidence="2">Leaf</tissue>
    </source>
</reference>
<dbReference type="GO" id="GO:0036396">
    <property type="term" value="C:RNA N6-methyladenosine methyltransferase complex"/>
    <property type="evidence" value="ECO:0007669"/>
    <property type="project" value="TreeGrafter"/>
</dbReference>
<sequence>MEVSRVRFFISISSYQLVLAYCFSSFPRRHFFVALKEPPSSPPPSTTSDQKLSRDLARRKVIKQWLRGVLGFAFLFSISFGFVPSQFKVLHELFFVAVRLRSFDDVPFLLQRKLRHFLIRSNNGSSLAAKIFCNVRRGVMGRPEPYVLFAQTFTHPLLDEYVDEVLFAEPIVISACEFLELNSPLSTPPFSLMGYDVTGLSLKFRLTIISHVIFVPIMSMIALKTEAAILQPYNLENLNSSHMKALDSTKRVLSSEIADFPLQEFQGSRVARPGT</sequence>